<proteinExistence type="inferred from homology"/>
<reference evidence="6" key="1">
    <citation type="submission" date="2022-11" db="UniProtKB">
        <authorList>
            <consortium name="WormBaseParasite"/>
        </authorList>
    </citation>
    <scope>IDENTIFICATION</scope>
</reference>
<dbReference type="Proteomes" id="UP000887565">
    <property type="component" value="Unplaced"/>
</dbReference>
<organism evidence="5 6">
    <name type="scientific">Romanomermis culicivorax</name>
    <name type="common">Nematode worm</name>
    <dbReference type="NCBI Taxonomy" id="13658"/>
    <lineage>
        <taxon>Eukaryota</taxon>
        <taxon>Metazoa</taxon>
        <taxon>Ecdysozoa</taxon>
        <taxon>Nematoda</taxon>
        <taxon>Enoplea</taxon>
        <taxon>Dorylaimia</taxon>
        <taxon>Mermithida</taxon>
        <taxon>Mermithoidea</taxon>
        <taxon>Mermithidae</taxon>
        <taxon>Romanomermis</taxon>
    </lineage>
</organism>
<protein>
    <submittedName>
        <fullName evidence="6">Filamin</fullName>
    </submittedName>
</protein>
<evidence type="ECO:0000256" key="2">
    <source>
        <dbReference type="ARBA" id="ARBA00022737"/>
    </source>
</evidence>
<dbReference type="InterPro" id="IPR017868">
    <property type="entry name" value="Filamin/ABP280_repeat-like"/>
</dbReference>
<dbReference type="Gene3D" id="2.60.40.10">
    <property type="entry name" value="Immunoglobulins"/>
    <property type="match status" value="2"/>
</dbReference>
<dbReference type="PROSITE" id="PS50194">
    <property type="entry name" value="FILAMIN_REPEAT"/>
    <property type="match status" value="2"/>
</dbReference>
<dbReference type="InterPro" id="IPR001298">
    <property type="entry name" value="Filamin/ABP280_rpt"/>
</dbReference>
<evidence type="ECO:0000256" key="3">
    <source>
        <dbReference type="PROSITE-ProRule" id="PRU00087"/>
    </source>
</evidence>
<evidence type="ECO:0000256" key="4">
    <source>
        <dbReference type="SAM" id="MobiDB-lite"/>
    </source>
</evidence>
<sequence length="422" mass="46645">MQHCYLGPRESTLMSTEIKLTNKFDDRNKHIDVPFVRRESEGAVRLIEEDATKPILPAKATATTPTDTVDRSVSSPFKDTYTYEKFSSPSKRQMIEPMEYHLLRKSENGQQLTEISTPKGGIEESSPTKSAQSDLKFPSGKLPEMPRSNKFDWSSCKVDGPPSSIVRIRSSGRYEIGLFDFDKKDLNASIYQPSKTSLDYSIVETPNGLSIDFIPIEVGSHKLHLAYRDQTHPQSPFTFRVYDPDKIHIGPINDGYIGDTIQFTVDATHAGYGNLEIAVMDKDGNIVQSKVMPQEKSSAKFFVSFVPQKPGEYGAQITFNGENLKNSPFKCQVSERRKEVDATLATATAGLVSGVGVAVGPTSASTSHIQESLTKAAPITPPMQCFVANNGRDFVKNVYPVNKLVSFELSSSSETLPEIIVK</sequence>
<comment type="similarity">
    <text evidence="1">Belongs to the filamin family.</text>
</comment>
<feature type="repeat" description="Filamin" evidence="3">
    <location>
        <begin position="148"/>
        <end position="241"/>
    </location>
</feature>
<dbReference type="PANTHER" id="PTHR38537:SF16">
    <property type="entry name" value="CALPONIN-HOMOLOGY (CH) DOMAIN-CONTAINING PROTEIN"/>
    <property type="match status" value="1"/>
</dbReference>
<dbReference type="PANTHER" id="PTHR38537">
    <property type="entry name" value="JITTERBUG, ISOFORM N"/>
    <property type="match status" value="1"/>
</dbReference>
<dbReference type="InterPro" id="IPR044801">
    <property type="entry name" value="Filamin"/>
</dbReference>
<dbReference type="SMART" id="SM00557">
    <property type="entry name" value="IG_FLMN"/>
    <property type="match status" value="2"/>
</dbReference>
<feature type="repeat" description="Filamin" evidence="3">
    <location>
        <begin position="252"/>
        <end position="333"/>
    </location>
</feature>
<evidence type="ECO:0000256" key="1">
    <source>
        <dbReference type="ARBA" id="ARBA00009238"/>
    </source>
</evidence>
<evidence type="ECO:0000313" key="5">
    <source>
        <dbReference type="Proteomes" id="UP000887565"/>
    </source>
</evidence>
<keyword evidence="2" id="KW-0677">Repeat</keyword>
<dbReference type="InterPro" id="IPR014756">
    <property type="entry name" value="Ig_E-set"/>
</dbReference>
<dbReference type="GO" id="GO:0051015">
    <property type="term" value="F:actin filament binding"/>
    <property type="evidence" value="ECO:0007669"/>
    <property type="project" value="InterPro"/>
</dbReference>
<dbReference type="GO" id="GO:0030036">
    <property type="term" value="P:actin cytoskeleton organization"/>
    <property type="evidence" value="ECO:0007669"/>
    <property type="project" value="InterPro"/>
</dbReference>
<feature type="region of interest" description="Disordered" evidence="4">
    <location>
        <begin position="116"/>
        <end position="141"/>
    </location>
</feature>
<dbReference type="SUPFAM" id="SSF81296">
    <property type="entry name" value="E set domains"/>
    <property type="match status" value="2"/>
</dbReference>
<dbReference type="WBParaSite" id="nRc.2.0.1.t00084-RA">
    <property type="protein sequence ID" value="nRc.2.0.1.t00084-RA"/>
    <property type="gene ID" value="nRc.2.0.1.g00084"/>
</dbReference>
<dbReference type="InterPro" id="IPR013783">
    <property type="entry name" value="Ig-like_fold"/>
</dbReference>
<accession>A0A915HFL6</accession>
<dbReference type="AlphaFoldDB" id="A0A915HFL6"/>
<evidence type="ECO:0000313" key="6">
    <source>
        <dbReference type="WBParaSite" id="nRc.2.0.1.t00084-RA"/>
    </source>
</evidence>
<name>A0A915HFL6_ROMCU</name>
<dbReference type="Pfam" id="PF00630">
    <property type="entry name" value="Filamin"/>
    <property type="match status" value="2"/>
</dbReference>
<keyword evidence="5" id="KW-1185">Reference proteome</keyword>